<reference evidence="2 3" key="1">
    <citation type="submission" date="2019-07" db="EMBL/GenBank/DDBJ databases">
        <title>Genomic Encyclopedia of Type Strains, Phase I: the one thousand microbial genomes (KMG-I) project.</title>
        <authorList>
            <person name="Kyrpides N."/>
        </authorList>
    </citation>
    <scope>NUCLEOTIDE SEQUENCE [LARGE SCALE GENOMIC DNA]</scope>
    <source>
        <strain evidence="2 3">DSM 13558</strain>
    </source>
</reference>
<proteinExistence type="predicted"/>
<keyword evidence="1" id="KW-0175">Coiled coil</keyword>
<evidence type="ECO:0000256" key="1">
    <source>
        <dbReference type="SAM" id="Coils"/>
    </source>
</evidence>
<dbReference type="Proteomes" id="UP000315343">
    <property type="component" value="Unassembled WGS sequence"/>
</dbReference>
<feature type="coiled-coil region" evidence="1">
    <location>
        <begin position="227"/>
        <end position="268"/>
    </location>
</feature>
<dbReference type="Gene3D" id="1.20.5.170">
    <property type="match status" value="1"/>
</dbReference>
<protein>
    <submittedName>
        <fullName evidence="2">Uncharacterized protein</fullName>
    </submittedName>
</protein>
<dbReference type="RefSeq" id="WP_145086756.1">
    <property type="nucleotide sequence ID" value="NZ_VLKH01000014.1"/>
</dbReference>
<sequence length="354" mass="40706">MKESDNKNVVGMIRDKTEEADLSSVLKSTFGGYTKQSVHEYLTILRKQQQTSQETFSRNLQTLFEEKETIKKSNETLLARYNKLSAEYDNLAESLKSIKIEDSEYSAQTVITLKNSILSLEEEVKKYNRERKALENEVERRNDEINNLHLKLEHSVQETEAHKTMLKAEKSETKKQRDTVADLSRLLEEEKNEVKYLRSTMTDGKFADLNSKIGELSAQMASMTEIIKKQNLENDLKEKTIETLNDEIALLKQKLSTMNNSLQSSNKQNDKLLVANEALKCKLQEEYKKSIDLINENSNIAIERLIAQKNLSIAEAKITSLEMQLLKQKKSDDIIILHEKIEENRTKSDLAGNV</sequence>
<gene>
    <name evidence="2" type="ORF">LY60_03513</name>
</gene>
<name>A0A562J1L6_9FIRM</name>
<feature type="coiled-coil region" evidence="1">
    <location>
        <begin position="67"/>
        <end position="200"/>
    </location>
</feature>
<comment type="caution">
    <text evidence="2">The sequence shown here is derived from an EMBL/GenBank/DDBJ whole genome shotgun (WGS) entry which is preliminary data.</text>
</comment>
<dbReference type="EMBL" id="VLKH01000014">
    <property type="protein sequence ID" value="TWH77037.1"/>
    <property type="molecule type" value="Genomic_DNA"/>
</dbReference>
<organism evidence="2 3">
    <name type="scientific">Sedimentibacter saalensis</name>
    <dbReference type="NCBI Taxonomy" id="130788"/>
    <lineage>
        <taxon>Bacteria</taxon>
        <taxon>Bacillati</taxon>
        <taxon>Bacillota</taxon>
        <taxon>Tissierellia</taxon>
        <taxon>Sedimentibacter</taxon>
    </lineage>
</organism>
<evidence type="ECO:0000313" key="3">
    <source>
        <dbReference type="Proteomes" id="UP000315343"/>
    </source>
</evidence>
<accession>A0A562J1L6</accession>
<dbReference type="AlphaFoldDB" id="A0A562J1L6"/>
<dbReference type="OrthoDB" id="9898211at2"/>
<evidence type="ECO:0000313" key="2">
    <source>
        <dbReference type="EMBL" id="TWH77037.1"/>
    </source>
</evidence>
<keyword evidence="3" id="KW-1185">Reference proteome</keyword>